<sequence>MTPCALLVREASAEITRSVPAQGPAVPTTNIAILSRTFTLQLLTSALIYVSNHKGKIIKCRVLLNTCATANFISKSIVKQFNTPVTACSLTIRAINNTSTESKGVVQ</sequence>
<accession>E9IXW0</accession>
<protein>
    <submittedName>
        <fullName evidence="1">Uncharacterized protein</fullName>
    </submittedName>
</protein>
<proteinExistence type="predicted"/>
<name>E9IXW0_SOLIN</name>
<reference evidence="1" key="1">
    <citation type="journal article" date="2011" name="Proc. Natl. Acad. Sci. U.S.A.">
        <title>The genome of the fire ant Solenopsis invicta.</title>
        <authorList>
            <person name="Wurm Y."/>
            <person name="Wang J."/>
            <person name="Riba-Grognuz O."/>
            <person name="Corona M."/>
            <person name="Nygaard S."/>
            <person name="Hunt B.G."/>
            <person name="Ingram K.K."/>
            <person name="Falquet L."/>
            <person name="Nipitwattanaphon M."/>
            <person name="Gotzek D."/>
            <person name="Dijkstra M.B."/>
            <person name="Oettler J."/>
            <person name="Comtesse F."/>
            <person name="Shih C.J."/>
            <person name="Wu W.J."/>
            <person name="Yang C.C."/>
            <person name="Thomas J."/>
            <person name="Beaudoing E."/>
            <person name="Pradervand S."/>
            <person name="Flegel V."/>
            <person name="Cook E.D."/>
            <person name="Fabbretti R."/>
            <person name="Stockinger H."/>
            <person name="Long L."/>
            <person name="Farmerie W.G."/>
            <person name="Oakey J."/>
            <person name="Boomsma J.J."/>
            <person name="Pamilo P."/>
            <person name="Yi S.V."/>
            <person name="Heinze J."/>
            <person name="Goodisman M.A."/>
            <person name="Farinelli L."/>
            <person name="Harshman K."/>
            <person name="Hulo N."/>
            <person name="Cerutti L."/>
            <person name="Xenarios I."/>
            <person name="Shoemaker D."/>
            <person name="Keller L."/>
        </authorList>
    </citation>
    <scope>NUCLEOTIDE SEQUENCE [LARGE SCALE GENOMIC DNA]</scope>
</reference>
<dbReference type="EMBL" id="GL766788">
    <property type="protein sequence ID" value="EFZ14592.1"/>
    <property type="molecule type" value="Genomic_DNA"/>
</dbReference>
<dbReference type="AlphaFoldDB" id="E9IXW0"/>
<organism>
    <name type="scientific">Solenopsis invicta</name>
    <name type="common">Red imported fire ant</name>
    <name type="synonym">Solenopsis wagneri</name>
    <dbReference type="NCBI Taxonomy" id="13686"/>
    <lineage>
        <taxon>Eukaryota</taxon>
        <taxon>Metazoa</taxon>
        <taxon>Ecdysozoa</taxon>
        <taxon>Arthropoda</taxon>
        <taxon>Hexapoda</taxon>
        <taxon>Insecta</taxon>
        <taxon>Pterygota</taxon>
        <taxon>Neoptera</taxon>
        <taxon>Endopterygota</taxon>
        <taxon>Hymenoptera</taxon>
        <taxon>Apocrita</taxon>
        <taxon>Aculeata</taxon>
        <taxon>Formicoidea</taxon>
        <taxon>Formicidae</taxon>
        <taxon>Myrmicinae</taxon>
        <taxon>Solenopsis</taxon>
    </lineage>
</organism>
<dbReference type="HOGENOM" id="CLU_2216565_0_0_1"/>
<gene>
    <name evidence="1" type="ORF">SINV_01062</name>
</gene>
<feature type="non-terminal residue" evidence="1">
    <location>
        <position position="107"/>
    </location>
</feature>
<evidence type="ECO:0000313" key="1">
    <source>
        <dbReference type="EMBL" id="EFZ14592.1"/>
    </source>
</evidence>